<keyword evidence="2 4" id="KW-0547">Nucleotide-binding</keyword>
<dbReference type="PATRIC" id="fig|86105.3.peg.977"/>
<dbReference type="PANTHER" id="PTHR36510">
    <property type="entry name" value="GLUTAMATE--CYSTEINE LIGASE 2-RELATED"/>
    <property type="match status" value="1"/>
</dbReference>
<dbReference type="Proteomes" id="UP000031258">
    <property type="component" value="Unassembled WGS sequence"/>
</dbReference>
<gene>
    <name evidence="5" type="ORF">NF27_DT01750</name>
</gene>
<dbReference type="InterPro" id="IPR014746">
    <property type="entry name" value="Gln_synth/guanido_kin_cat_dom"/>
</dbReference>
<dbReference type="NCBIfam" id="TIGR02050">
    <property type="entry name" value="gshA_cyan_rel"/>
    <property type="match status" value="1"/>
</dbReference>
<dbReference type="EMBL" id="JSWE01000096">
    <property type="protein sequence ID" value="KIE05401.1"/>
    <property type="molecule type" value="Genomic_DNA"/>
</dbReference>
<keyword evidence="3 4" id="KW-0067">ATP-binding</keyword>
<evidence type="ECO:0000313" key="5">
    <source>
        <dbReference type="EMBL" id="KIE05401.1"/>
    </source>
</evidence>
<dbReference type="Gene3D" id="3.30.590.20">
    <property type="match status" value="1"/>
</dbReference>
<dbReference type="AlphaFoldDB" id="A0A0C1MZB7"/>
<dbReference type="Pfam" id="PF04107">
    <property type="entry name" value="GCS2"/>
    <property type="match status" value="1"/>
</dbReference>
<dbReference type="EC" id="6.3.2.2" evidence="4"/>
<dbReference type="STRING" id="86105.NF27_DT01750"/>
<dbReference type="HAMAP" id="MF_01609">
    <property type="entry name" value="Glu_cys_ligase_2"/>
    <property type="match status" value="1"/>
</dbReference>
<keyword evidence="1 4" id="KW-0436">Ligase</keyword>
<keyword evidence="6" id="KW-1185">Reference proteome</keyword>
<comment type="function">
    <text evidence="4">ATP-dependent carboxylate-amine ligase which exhibits weak glutamate--cysteine ligase activity.</text>
</comment>
<organism evidence="5 6">
    <name type="scientific">Candidatus Jidaibacter acanthamoebae</name>
    <dbReference type="NCBI Taxonomy" id="86105"/>
    <lineage>
        <taxon>Bacteria</taxon>
        <taxon>Pseudomonadati</taxon>
        <taxon>Pseudomonadota</taxon>
        <taxon>Alphaproteobacteria</taxon>
        <taxon>Rickettsiales</taxon>
        <taxon>Candidatus Midichloriaceae</taxon>
        <taxon>Candidatus Jidaibacter</taxon>
    </lineage>
</organism>
<dbReference type="InterPro" id="IPR050141">
    <property type="entry name" value="GCL_type2/YbdK_subfam"/>
</dbReference>
<evidence type="ECO:0000313" key="6">
    <source>
        <dbReference type="Proteomes" id="UP000031258"/>
    </source>
</evidence>
<comment type="catalytic activity">
    <reaction evidence="4">
        <text>L-cysteine + L-glutamate + ATP = gamma-L-glutamyl-L-cysteine + ADP + phosphate + H(+)</text>
        <dbReference type="Rhea" id="RHEA:13285"/>
        <dbReference type="ChEBI" id="CHEBI:15378"/>
        <dbReference type="ChEBI" id="CHEBI:29985"/>
        <dbReference type="ChEBI" id="CHEBI:30616"/>
        <dbReference type="ChEBI" id="CHEBI:35235"/>
        <dbReference type="ChEBI" id="CHEBI:43474"/>
        <dbReference type="ChEBI" id="CHEBI:58173"/>
        <dbReference type="ChEBI" id="CHEBI:456216"/>
        <dbReference type="EC" id="6.3.2.2"/>
    </reaction>
</comment>
<dbReference type="PANTHER" id="PTHR36510:SF1">
    <property type="entry name" value="GLUTAMATE--CYSTEINE LIGASE 2-RELATED"/>
    <property type="match status" value="1"/>
</dbReference>
<protein>
    <recommendedName>
        <fullName evidence="4">Putative glutamate--cysteine ligase 2</fullName>
        <ecNumber evidence="4">6.3.2.2</ecNumber>
    </recommendedName>
    <alternativeName>
        <fullName evidence="4">Gamma-glutamylcysteine synthetase 2</fullName>
        <shortName evidence="4">GCS 2</shortName>
        <shortName evidence="4">Gamma-GCS 2</shortName>
    </alternativeName>
</protein>
<evidence type="ECO:0000256" key="4">
    <source>
        <dbReference type="HAMAP-Rule" id="MF_01609"/>
    </source>
</evidence>
<accession>A0A0C1MZB7</accession>
<dbReference type="GO" id="GO:0004357">
    <property type="term" value="F:glutamate-cysteine ligase activity"/>
    <property type="evidence" value="ECO:0007669"/>
    <property type="project" value="UniProtKB-EC"/>
</dbReference>
<dbReference type="InterPro" id="IPR011793">
    <property type="entry name" value="YbdK"/>
</dbReference>
<sequence length="390" mass="45263">MFMLTNLKNFFTHKFNKNELIFKPSKPLTLGAELEIQLIDPSNYNLCPRVDDILKEFSNFHKIKPEIFKSFLEINSDICETVTELEQDLLSTVNILSSVTNKLGILLSSTGAHPFARYEDSELYSAERYKDLIDRNQWLTRRWAIYGLHVHLGMQSGDECMQFNNFFMHFIPHMLALSGSSPFWQGMDTGLASCRPTIFESMPTSGLPNQGMNWRKFVHLCKTFQKCGAIKSFKDLWWDLRPSPNYGTLEIRICDGTATLKEATAIVAFIHALAHWFKDNGTWVDSFPAPPMWLLRENKWRVIRHGMEAIYVTNTEGDTKPLKDDILEWVNKIEPYITKLKYEKYFEDIKSICKNGTSSQRQKQVFETTNSLIDVVKLNIEEFNANQPKW</sequence>
<comment type="caution">
    <text evidence="5">The sequence shown here is derived from an EMBL/GenBank/DDBJ whole genome shotgun (WGS) entry which is preliminary data.</text>
</comment>
<dbReference type="SUPFAM" id="SSF55931">
    <property type="entry name" value="Glutamine synthetase/guanido kinase"/>
    <property type="match status" value="1"/>
</dbReference>
<proteinExistence type="inferred from homology"/>
<dbReference type="GO" id="GO:0042398">
    <property type="term" value="P:modified amino acid biosynthetic process"/>
    <property type="evidence" value="ECO:0007669"/>
    <property type="project" value="InterPro"/>
</dbReference>
<evidence type="ECO:0000256" key="1">
    <source>
        <dbReference type="ARBA" id="ARBA00022598"/>
    </source>
</evidence>
<comment type="similarity">
    <text evidence="4">Belongs to the glutamate--cysteine ligase type 2 family. YbdK subfamily.</text>
</comment>
<dbReference type="GO" id="GO:0005524">
    <property type="term" value="F:ATP binding"/>
    <property type="evidence" value="ECO:0007669"/>
    <property type="project" value="UniProtKB-KW"/>
</dbReference>
<evidence type="ECO:0000256" key="2">
    <source>
        <dbReference type="ARBA" id="ARBA00022741"/>
    </source>
</evidence>
<reference evidence="5 6" key="1">
    <citation type="submission" date="2014-11" db="EMBL/GenBank/DDBJ databases">
        <title>A Rickettsiales Symbiont of Amoebae With Ancient Features.</title>
        <authorList>
            <person name="Schulz F."/>
            <person name="Martijn J."/>
            <person name="Wascher F."/>
            <person name="Kostanjsek R."/>
            <person name="Ettema T.J."/>
            <person name="Horn M."/>
        </authorList>
    </citation>
    <scope>NUCLEOTIDE SEQUENCE [LARGE SCALE GENOMIC DNA]</scope>
    <source>
        <strain evidence="5 6">UWC36</strain>
    </source>
</reference>
<name>A0A0C1MZB7_9RICK</name>
<evidence type="ECO:0000256" key="3">
    <source>
        <dbReference type="ARBA" id="ARBA00022840"/>
    </source>
</evidence>
<dbReference type="InterPro" id="IPR006336">
    <property type="entry name" value="GCS2"/>
</dbReference>